<protein>
    <submittedName>
        <fullName evidence="1">Cell division protein ZapA</fullName>
    </submittedName>
</protein>
<accession>A0ABW4BMR3</accession>
<gene>
    <name evidence="1" type="primary">zapA</name>
    <name evidence="1" type="ORF">ACFQ4R_04555</name>
</gene>
<sequence>MVIGWIMTKQNRAYKAIINHREYQIVGPGSVDFLDRVTAQVSQQLLEIKQHDQLLSSEDAAILLAFNLTAQQVAHEELKQKRRKK</sequence>
<organism evidence="1 2">
    <name type="scientific">Lapidilactobacillus gannanensis</name>
    <dbReference type="NCBI Taxonomy" id="2486002"/>
    <lineage>
        <taxon>Bacteria</taxon>
        <taxon>Bacillati</taxon>
        <taxon>Bacillota</taxon>
        <taxon>Bacilli</taxon>
        <taxon>Lactobacillales</taxon>
        <taxon>Lactobacillaceae</taxon>
        <taxon>Lapidilactobacillus</taxon>
    </lineage>
</organism>
<dbReference type="EMBL" id="JBHTOH010000027">
    <property type="protein sequence ID" value="MFD1410885.1"/>
    <property type="molecule type" value="Genomic_DNA"/>
</dbReference>
<dbReference type="RefSeq" id="WP_125651030.1">
    <property type="nucleotide sequence ID" value="NZ_JBHTOH010000027.1"/>
</dbReference>
<keyword evidence="1" id="KW-0131">Cell cycle</keyword>
<evidence type="ECO:0000313" key="1">
    <source>
        <dbReference type="EMBL" id="MFD1410885.1"/>
    </source>
</evidence>
<dbReference type="GO" id="GO:0051301">
    <property type="term" value="P:cell division"/>
    <property type="evidence" value="ECO:0007669"/>
    <property type="project" value="UniProtKB-KW"/>
</dbReference>
<dbReference type="Proteomes" id="UP001597191">
    <property type="component" value="Unassembled WGS sequence"/>
</dbReference>
<dbReference type="InterPro" id="IPR036192">
    <property type="entry name" value="Cell_div_ZapA-like_sf"/>
</dbReference>
<proteinExistence type="predicted"/>
<keyword evidence="1" id="KW-0132">Cell division</keyword>
<dbReference type="InterPro" id="IPR007838">
    <property type="entry name" value="Cell_div_ZapA-like"/>
</dbReference>
<name>A0ABW4BMR3_9LACO</name>
<comment type="caution">
    <text evidence="1">The sequence shown here is derived from an EMBL/GenBank/DDBJ whole genome shotgun (WGS) entry which is preliminary data.</text>
</comment>
<dbReference type="Pfam" id="PF05164">
    <property type="entry name" value="ZapA"/>
    <property type="match status" value="1"/>
</dbReference>
<keyword evidence="2" id="KW-1185">Reference proteome</keyword>
<evidence type="ECO:0000313" key="2">
    <source>
        <dbReference type="Proteomes" id="UP001597191"/>
    </source>
</evidence>
<dbReference type="SUPFAM" id="SSF102829">
    <property type="entry name" value="Cell division protein ZapA-like"/>
    <property type="match status" value="1"/>
</dbReference>
<reference evidence="2" key="1">
    <citation type="journal article" date="2019" name="Int. J. Syst. Evol. Microbiol.">
        <title>The Global Catalogue of Microorganisms (GCM) 10K type strain sequencing project: providing services to taxonomists for standard genome sequencing and annotation.</title>
        <authorList>
            <consortium name="The Broad Institute Genomics Platform"/>
            <consortium name="The Broad Institute Genome Sequencing Center for Infectious Disease"/>
            <person name="Wu L."/>
            <person name="Ma J."/>
        </authorList>
    </citation>
    <scope>NUCLEOTIDE SEQUENCE [LARGE SCALE GENOMIC DNA]</scope>
    <source>
        <strain evidence="2">CCM 8937</strain>
    </source>
</reference>